<dbReference type="EMBL" id="LRBV02000012">
    <property type="status" value="NOT_ANNOTATED_CDS"/>
    <property type="molecule type" value="Genomic_DNA"/>
</dbReference>
<keyword evidence="4" id="KW-1185">Reference proteome</keyword>
<evidence type="ECO:0000256" key="1">
    <source>
        <dbReference type="ARBA" id="ARBA00022737"/>
    </source>
</evidence>
<dbReference type="Pfam" id="PF03107">
    <property type="entry name" value="C1_2"/>
    <property type="match status" value="5"/>
</dbReference>
<dbReference type="Proteomes" id="UP000594261">
    <property type="component" value="Chromosome 12"/>
</dbReference>
<feature type="domain" description="DC1" evidence="2">
    <location>
        <begin position="324"/>
        <end position="365"/>
    </location>
</feature>
<feature type="domain" description="DC1" evidence="2">
    <location>
        <begin position="269"/>
        <end position="313"/>
    </location>
</feature>
<feature type="domain" description="DC1" evidence="2">
    <location>
        <begin position="427"/>
        <end position="474"/>
    </location>
</feature>
<feature type="domain" description="DC1" evidence="2">
    <location>
        <begin position="161"/>
        <end position="210"/>
    </location>
</feature>
<dbReference type="PANTHER" id="PTHR32410:SF163">
    <property type="entry name" value="DC1 DOMAIN-CONTAINING PROTEIN"/>
    <property type="match status" value="1"/>
</dbReference>
<dbReference type="InterPro" id="IPR046349">
    <property type="entry name" value="C1-like_sf"/>
</dbReference>
<dbReference type="SUPFAM" id="SSF57889">
    <property type="entry name" value="Cysteine-rich domain"/>
    <property type="match status" value="3"/>
</dbReference>
<reference evidence="3 4" key="1">
    <citation type="journal article" date="2016" name="G3 (Bethesda)">
        <title>First Draft Assembly and Annotation of the Genome of a California Endemic Oak Quercus lobata Nee (Fagaceae).</title>
        <authorList>
            <person name="Sork V.L."/>
            <person name="Fitz-Gibbon S.T."/>
            <person name="Puiu D."/>
            <person name="Crepeau M."/>
            <person name="Gugger P.F."/>
            <person name="Sherman R."/>
            <person name="Stevens K."/>
            <person name="Langley C.H."/>
            <person name="Pellegrini M."/>
            <person name="Salzberg S.L."/>
        </authorList>
    </citation>
    <scope>NUCLEOTIDE SEQUENCE [LARGE SCALE GENOMIC DNA]</scope>
    <source>
        <strain evidence="3 4">cv. SW786</strain>
    </source>
</reference>
<dbReference type="Gramene" id="QL12p030745:mrna">
    <property type="protein sequence ID" value="QL12p030745:mrna"/>
    <property type="gene ID" value="QL12p030745"/>
</dbReference>
<reference evidence="3" key="2">
    <citation type="submission" date="2021-01" db="UniProtKB">
        <authorList>
            <consortium name="EnsemblPlants"/>
        </authorList>
    </citation>
    <scope>IDENTIFICATION</scope>
</reference>
<evidence type="ECO:0000259" key="2">
    <source>
        <dbReference type="Pfam" id="PF03107"/>
    </source>
</evidence>
<dbReference type="EnsemblPlants" id="QL12p030745:mrna">
    <property type="protein sequence ID" value="QL12p030745:mrna"/>
    <property type="gene ID" value="QL12p030745"/>
</dbReference>
<feature type="domain" description="DC1" evidence="2">
    <location>
        <begin position="111"/>
        <end position="152"/>
    </location>
</feature>
<dbReference type="AlphaFoldDB" id="A0A7N2N3L5"/>
<evidence type="ECO:0000313" key="4">
    <source>
        <dbReference type="Proteomes" id="UP000594261"/>
    </source>
</evidence>
<sequence length="482" mass="55675">MELQHWGHLQHPLVFNEDERSGDPCYGCREPVFGPGSFIINCRFSVKNAEQGSFIINHVLNYPLGCTIPHTQIILLFSSIHLHILMTTKKNLTDLANAICSSLPLTIQTEVHDHQLTRTWKLLKFTCDFCGKEGNLPYLCAQCDFGIHSRCAACPRRLKVFRHNHPLHLTPSLEVHQSDSPICLLCVRKVDTLCLYYCSICDFAAHLYCAMLPQNREYINLQELKEEQPTESKSEDPELHQSFDSEICKVKKTTVGEDGTEIATEIKHFSHEHDLKLTDEIPNNTKCNGCVQSILSPFYSCTSCSFFLHKSCAELPKIKQHPLDRHPLTLSYQQASFFCDACWQRCNGLNYNCQICKFNYNVQCILLSDTLTLTCHEHRLYLSWTNSLQKCSSCNFEKYCVFRCSTCEFALDLKCATLPQTTWYNQHEHPFNLRYTPEDDSGEYYCDICEEERDPKQWFYYCVECSFPAHRDCILGKNPNVK</sequence>
<proteinExistence type="predicted"/>
<keyword evidence="1" id="KW-0677">Repeat</keyword>
<evidence type="ECO:0000313" key="3">
    <source>
        <dbReference type="EnsemblPlants" id="QL12p030745:mrna"/>
    </source>
</evidence>
<dbReference type="InterPro" id="IPR004146">
    <property type="entry name" value="DC1"/>
</dbReference>
<organism evidence="3 4">
    <name type="scientific">Quercus lobata</name>
    <name type="common">Valley oak</name>
    <dbReference type="NCBI Taxonomy" id="97700"/>
    <lineage>
        <taxon>Eukaryota</taxon>
        <taxon>Viridiplantae</taxon>
        <taxon>Streptophyta</taxon>
        <taxon>Embryophyta</taxon>
        <taxon>Tracheophyta</taxon>
        <taxon>Spermatophyta</taxon>
        <taxon>Magnoliopsida</taxon>
        <taxon>eudicotyledons</taxon>
        <taxon>Gunneridae</taxon>
        <taxon>Pentapetalae</taxon>
        <taxon>rosids</taxon>
        <taxon>fabids</taxon>
        <taxon>Fagales</taxon>
        <taxon>Fagaceae</taxon>
        <taxon>Quercus</taxon>
    </lineage>
</organism>
<name>A0A7N2N3L5_QUELO</name>
<dbReference type="InParanoid" id="A0A7N2N3L5"/>
<accession>A0A7N2N3L5</accession>
<dbReference type="OMA" id="CEICETI"/>
<protein>
    <recommendedName>
        <fullName evidence="2">DC1 domain-containing protein</fullName>
    </recommendedName>
</protein>
<dbReference type="PANTHER" id="PTHR32410">
    <property type="entry name" value="CYSTEINE/HISTIDINE-RICH C1 DOMAIN FAMILY PROTEIN"/>
    <property type="match status" value="1"/>
</dbReference>
<dbReference type="InterPro" id="IPR053192">
    <property type="entry name" value="Vacuole_Formation_Reg"/>
</dbReference>